<accession>A0A144PBR4</accession>
<dbReference type="Gene3D" id="2.60.40.2070">
    <property type="match status" value="1"/>
</dbReference>
<keyword evidence="10 11" id="KW-0998">Cell outer membrane</keyword>
<evidence type="ECO:0000256" key="9">
    <source>
        <dbReference type="ARBA" id="ARBA00023157"/>
    </source>
</evidence>
<dbReference type="Pfam" id="PF00577">
    <property type="entry name" value="Usher"/>
    <property type="match status" value="1"/>
</dbReference>
<dbReference type="GO" id="GO:0015473">
    <property type="term" value="F:fimbrial usher porin activity"/>
    <property type="evidence" value="ECO:0007669"/>
    <property type="project" value="InterPro"/>
</dbReference>
<dbReference type="InterPro" id="IPR018030">
    <property type="entry name" value="Fimbrial_membr_usher_CS"/>
</dbReference>
<protein>
    <submittedName>
        <fullName evidence="15">Fimbrial biogenesis outer membrane usher protein</fullName>
    </submittedName>
</protein>
<evidence type="ECO:0000256" key="6">
    <source>
        <dbReference type="ARBA" id="ARBA00022692"/>
    </source>
</evidence>
<evidence type="ECO:0000256" key="11">
    <source>
        <dbReference type="RuleBase" id="RU003884"/>
    </source>
</evidence>
<keyword evidence="5 11" id="KW-1029">Fimbrium biogenesis</keyword>
<dbReference type="GO" id="GO:0009279">
    <property type="term" value="C:cell outer membrane"/>
    <property type="evidence" value="ECO:0007669"/>
    <property type="project" value="UniProtKB-SubCell"/>
</dbReference>
<proteinExistence type="inferred from homology"/>
<evidence type="ECO:0000256" key="2">
    <source>
        <dbReference type="ARBA" id="ARBA00008064"/>
    </source>
</evidence>
<evidence type="ECO:0000256" key="12">
    <source>
        <dbReference type="SAM" id="SignalP"/>
    </source>
</evidence>
<keyword evidence="4" id="KW-1134">Transmembrane beta strand</keyword>
<dbReference type="Pfam" id="PF13953">
    <property type="entry name" value="PapC_C"/>
    <property type="match status" value="1"/>
</dbReference>
<gene>
    <name evidence="15" type="primary">fimD_2</name>
    <name evidence="15" type="ORF">SAMEA2273318_03329</name>
</gene>
<feature type="signal peptide" evidence="12">
    <location>
        <begin position="1"/>
        <end position="35"/>
    </location>
</feature>
<dbReference type="EMBL" id="FJXR01000020">
    <property type="protein sequence ID" value="CZV83447.1"/>
    <property type="molecule type" value="Genomic_DNA"/>
</dbReference>
<dbReference type="Gene3D" id="2.60.40.3110">
    <property type="match status" value="1"/>
</dbReference>
<keyword evidence="9" id="KW-1015">Disulfide bond</keyword>
<dbReference type="Gene3D" id="2.60.40.2610">
    <property type="entry name" value="Outer membrane usher protein FimD, plug domain"/>
    <property type="match status" value="1"/>
</dbReference>
<dbReference type="AlphaFoldDB" id="A0A144PBR4"/>
<dbReference type="FunFam" id="3.10.20.410:FF:000001">
    <property type="entry name" value="Fimbrial outer membrane usher protein"/>
    <property type="match status" value="1"/>
</dbReference>
<dbReference type="RefSeq" id="WP_063144880.1">
    <property type="nucleotide sequence ID" value="NZ_FJXR01000020.1"/>
</dbReference>
<evidence type="ECO:0000259" key="13">
    <source>
        <dbReference type="Pfam" id="PF13953"/>
    </source>
</evidence>
<evidence type="ECO:0000256" key="5">
    <source>
        <dbReference type="ARBA" id="ARBA00022558"/>
    </source>
</evidence>
<evidence type="ECO:0000256" key="4">
    <source>
        <dbReference type="ARBA" id="ARBA00022452"/>
    </source>
</evidence>
<evidence type="ECO:0000259" key="14">
    <source>
        <dbReference type="Pfam" id="PF13954"/>
    </source>
</evidence>
<dbReference type="GO" id="GO:0009297">
    <property type="term" value="P:pilus assembly"/>
    <property type="evidence" value="ECO:0007669"/>
    <property type="project" value="InterPro"/>
</dbReference>
<keyword evidence="8 11" id="KW-0472">Membrane</keyword>
<dbReference type="PANTHER" id="PTHR30451:SF21">
    <property type="entry name" value="FIMBRIAL USHER DOMAIN-CONTAINING PROTEIN YDET-RELATED"/>
    <property type="match status" value="1"/>
</dbReference>
<feature type="domain" description="PapC N-terminal" evidence="14">
    <location>
        <begin position="39"/>
        <end position="190"/>
    </location>
</feature>
<name>A0A144PBR4_ENTCL</name>
<dbReference type="InterPro" id="IPR025949">
    <property type="entry name" value="PapC-like_C"/>
</dbReference>
<dbReference type="InterPro" id="IPR000015">
    <property type="entry name" value="Fimb_usher"/>
</dbReference>
<dbReference type="Proteomes" id="UP000076008">
    <property type="component" value="Unassembled WGS sequence"/>
</dbReference>
<dbReference type="InterPro" id="IPR037224">
    <property type="entry name" value="PapC_N_sf"/>
</dbReference>
<comment type="similarity">
    <text evidence="2 11">Belongs to the fimbrial export usher family.</text>
</comment>
<dbReference type="FunFam" id="2.60.40.3110:FF:000001">
    <property type="entry name" value="Putative fimbrial outer membrane usher"/>
    <property type="match status" value="1"/>
</dbReference>
<evidence type="ECO:0000256" key="3">
    <source>
        <dbReference type="ARBA" id="ARBA00022448"/>
    </source>
</evidence>
<evidence type="ECO:0000256" key="7">
    <source>
        <dbReference type="ARBA" id="ARBA00022729"/>
    </source>
</evidence>
<feature type="domain" description="PapC-like C-terminal" evidence="13">
    <location>
        <begin position="798"/>
        <end position="862"/>
    </location>
</feature>
<evidence type="ECO:0000256" key="1">
    <source>
        <dbReference type="ARBA" id="ARBA00004571"/>
    </source>
</evidence>
<dbReference type="PANTHER" id="PTHR30451">
    <property type="entry name" value="OUTER MEMBRANE USHER PROTEIN"/>
    <property type="match status" value="1"/>
</dbReference>
<dbReference type="InterPro" id="IPR043142">
    <property type="entry name" value="PapC-like_C_sf"/>
</dbReference>
<dbReference type="InterPro" id="IPR025885">
    <property type="entry name" value="PapC_N"/>
</dbReference>
<keyword evidence="3 11" id="KW-0813">Transport</keyword>
<keyword evidence="6 11" id="KW-0812">Transmembrane</keyword>
<reference evidence="15 16" key="1">
    <citation type="submission" date="2016-03" db="EMBL/GenBank/DDBJ databases">
        <authorList>
            <consortium name="Pathogen Informatics"/>
        </authorList>
    </citation>
    <scope>NUCLEOTIDE SEQUENCE [LARGE SCALE GENOMIC DNA]</scope>
    <source>
        <strain evidence="16">e1252</strain>
    </source>
</reference>
<evidence type="ECO:0000256" key="8">
    <source>
        <dbReference type="ARBA" id="ARBA00023136"/>
    </source>
</evidence>
<dbReference type="InterPro" id="IPR042186">
    <property type="entry name" value="FimD_plug_dom"/>
</dbReference>
<dbReference type="Pfam" id="PF13954">
    <property type="entry name" value="PapC_N"/>
    <property type="match status" value="1"/>
</dbReference>
<dbReference type="SUPFAM" id="SSF141729">
    <property type="entry name" value="FimD N-terminal domain-like"/>
    <property type="match status" value="1"/>
</dbReference>
<sequence length="875" mass="95473">MKRNTSLIFSTVSLTSLTPLAVAIAGLLSSADASAEYFFNPAFLSSDPSAVADLSRFSANGQAPGVYRVDLWLNGAFVATRDITFTARKTASTAQPQADDTGLTACLSAKALENLGVNLQAFPALTAEKPDSCIDIASIIPASSTTFDFEHQRLDISIPQAALRNSARGYIPPEQWDEGINALLLNYNFTGSRSRDRGDSHSTSKSYFLGLNSGLNLGPWRIRDYSSWNHHSSDDSRSDSWQHISTYVERTVIPLKGRLTLGDSYTPSDVFDSLPFRGAQIASDDNMLPDSLKGFAPTIRGIAKSNAQVTIKQNGYTIYQSYVPPGAFAINDLFPTSSSGDLNVEVKESDGSINSYSVPYSSVPVLQREGRVKYALTAAEYRSSSDQQDEVDFIQGSLIWGLSHGFTLYSGSQITNDYNAIAFGTGLNMGELGAISADVTHAKSTLADDSSHSGQSIRFLYAKSLNGLGTNFQLLGYRYSTSGFYSLDETSYKQMRGYTGDHKDDDTEQQNTWMDYYNLYYTKRGKVQFNISQQLGNAGSLFITGSQQTYWHTDEKNTLLQVGFSGTIKDVSYSLSYNYNKSPGMSKSDEIYALNLSLPLSLWLRPQNDVSQKHNYAYATYNMSTDKKGETSQNAGVNGTLLEDNNLSYSVQEGYSSQGTKSQGSSNLEYDSAYGNANVGYNYSGNGDYQQVNYGLSGGIIAHKNGITLSQPLGDTNVLIAAPGARDVKVENEPGIRTDWRGYAVVPYASSYHLNRMALDINSLADDMDIDDAVTNVVPTRGAVVRATFKARPGTRALMTLTHRDKPVPFGAMVSRDDNGSDTIVGEDGEVYLSGLSPAGVLKIQWGEGSDKQCSVKYQLPESKQPLQRLKMECI</sequence>
<keyword evidence="7 12" id="KW-0732">Signal</keyword>
<organism evidence="15 16">
    <name type="scientific">Enterobacter cloacae</name>
    <dbReference type="NCBI Taxonomy" id="550"/>
    <lineage>
        <taxon>Bacteria</taxon>
        <taxon>Pseudomonadati</taxon>
        <taxon>Pseudomonadota</taxon>
        <taxon>Gammaproteobacteria</taxon>
        <taxon>Enterobacterales</taxon>
        <taxon>Enterobacteriaceae</taxon>
        <taxon>Enterobacter</taxon>
        <taxon>Enterobacter cloacae complex</taxon>
    </lineage>
</organism>
<dbReference type="NCBIfam" id="NF011740">
    <property type="entry name" value="PRK15193.1"/>
    <property type="match status" value="1"/>
</dbReference>
<evidence type="ECO:0000313" key="15">
    <source>
        <dbReference type="EMBL" id="CZV83447.1"/>
    </source>
</evidence>
<evidence type="ECO:0000313" key="16">
    <source>
        <dbReference type="Proteomes" id="UP000076008"/>
    </source>
</evidence>
<feature type="chain" id="PRO_5009814275" evidence="12">
    <location>
        <begin position="36"/>
        <end position="875"/>
    </location>
</feature>
<dbReference type="Gene3D" id="3.10.20.410">
    <property type="match status" value="1"/>
</dbReference>
<dbReference type="PROSITE" id="PS01151">
    <property type="entry name" value="FIMBRIAL_USHER"/>
    <property type="match status" value="1"/>
</dbReference>
<comment type="subcellular location">
    <subcellularLocation>
        <location evidence="1 11">Cell outer membrane</location>
        <topology evidence="1 11">Multi-pass membrane protein</topology>
    </subcellularLocation>
</comment>
<dbReference type="NCBIfam" id="NF011745">
    <property type="entry name" value="PRK15198.1"/>
    <property type="match status" value="1"/>
</dbReference>
<evidence type="ECO:0000256" key="10">
    <source>
        <dbReference type="ARBA" id="ARBA00023237"/>
    </source>
</evidence>
<dbReference type="FunFam" id="2.60.40.2610:FF:000001">
    <property type="entry name" value="Outer membrane fimbrial usher protein"/>
    <property type="match status" value="1"/>
</dbReference>